<proteinExistence type="predicted"/>
<comment type="caution">
    <text evidence="6">The sequence shown here is derived from an EMBL/GenBank/DDBJ whole genome shotgun (WGS) entry which is preliminary data.</text>
</comment>
<evidence type="ECO:0000256" key="2">
    <source>
        <dbReference type="ARBA" id="ARBA00022692"/>
    </source>
</evidence>
<keyword evidence="2 5" id="KW-0812">Transmembrane</keyword>
<keyword evidence="4 5" id="KW-0472">Membrane</keyword>
<feature type="transmembrane region" description="Helical" evidence="5">
    <location>
        <begin position="6"/>
        <end position="25"/>
    </location>
</feature>
<feature type="transmembrane region" description="Helical" evidence="5">
    <location>
        <begin position="32"/>
        <end position="48"/>
    </location>
</feature>
<keyword evidence="3 5" id="KW-1133">Transmembrane helix</keyword>
<dbReference type="GO" id="GO:0016020">
    <property type="term" value="C:membrane"/>
    <property type="evidence" value="ECO:0007669"/>
    <property type="project" value="UniProtKB-SubCell"/>
</dbReference>
<accession>A0A059G0Y5</accession>
<dbReference type="InterPro" id="IPR052719">
    <property type="entry name" value="CvpA-like"/>
</dbReference>
<evidence type="ECO:0000256" key="5">
    <source>
        <dbReference type="SAM" id="Phobius"/>
    </source>
</evidence>
<sequence length="175" mass="18970">MLENISAFDGIVVGVIIVSAIMAFARGFLRELATLGAFIGALAAAYYARKFFSTTVAGLMPEGTHPLAPDIILVVTAFLIVYVIVAWFGQSLSKSIMTNGEIGMFDHIAGLVFGLFRGFIALVFFAVLLNVAVEHDRVPPFISESFSYPYLEQIADTVTGEAEEAGREIEALRQQ</sequence>
<dbReference type="Pfam" id="PF02674">
    <property type="entry name" value="Colicin_V"/>
    <property type="match status" value="1"/>
</dbReference>
<dbReference type="GO" id="GO:0009403">
    <property type="term" value="P:toxin biosynthetic process"/>
    <property type="evidence" value="ECO:0007669"/>
    <property type="project" value="InterPro"/>
</dbReference>
<gene>
    <name evidence="6" type="ORF">HHI_01630</name>
</gene>
<dbReference type="RefSeq" id="WP_011645747.1">
    <property type="nucleotide sequence ID" value="NZ_ARYI01000001.1"/>
</dbReference>
<protein>
    <submittedName>
        <fullName evidence="6">CvpA family protein</fullName>
    </submittedName>
</protein>
<dbReference type="OrthoDB" id="7619926at2"/>
<evidence type="ECO:0000313" key="7">
    <source>
        <dbReference type="Proteomes" id="UP000025061"/>
    </source>
</evidence>
<dbReference type="Proteomes" id="UP000025061">
    <property type="component" value="Unassembled WGS sequence"/>
</dbReference>
<comment type="subcellular location">
    <subcellularLocation>
        <location evidence="1">Membrane</location>
        <topology evidence="1">Multi-pass membrane protein</topology>
    </subcellularLocation>
</comment>
<dbReference type="EMBL" id="ARYI01000001">
    <property type="protein sequence ID" value="KCZ96339.1"/>
    <property type="molecule type" value="Genomic_DNA"/>
</dbReference>
<organism evidence="6 7">
    <name type="scientific">Hyphomonas hirschiana VP5</name>
    <dbReference type="NCBI Taxonomy" id="1280951"/>
    <lineage>
        <taxon>Bacteria</taxon>
        <taxon>Pseudomonadati</taxon>
        <taxon>Pseudomonadota</taxon>
        <taxon>Alphaproteobacteria</taxon>
        <taxon>Hyphomonadales</taxon>
        <taxon>Hyphomonadaceae</taxon>
        <taxon>Hyphomonas</taxon>
    </lineage>
</organism>
<keyword evidence="7" id="KW-1185">Reference proteome</keyword>
<dbReference type="PANTHER" id="PTHR36926:SF1">
    <property type="entry name" value="COLICIN V PRODUCTION PROTEIN"/>
    <property type="match status" value="1"/>
</dbReference>
<dbReference type="InterPro" id="IPR003825">
    <property type="entry name" value="Colicin-V_CvpA"/>
</dbReference>
<reference evidence="6 7" key="1">
    <citation type="submission" date="2013-04" db="EMBL/GenBank/DDBJ databases">
        <title>Hyphomonas hirschiana VP5 Genome Sequencing.</title>
        <authorList>
            <person name="Lai Q."/>
            <person name="Shao Z."/>
        </authorList>
    </citation>
    <scope>NUCLEOTIDE SEQUENCE [LARGE SCALE GENOMIC DNA]</scope>
    <source>
        <strain evidence="6 7">VP5</strain>
    </source>
</reference>
<feature type="transmembrane region" description="Helical" evidence="5">
    <location>
        <begin position="68"/>
        <end position="88"/>
    </location>
</feature>
<evidence type="ECO:0000256" key="1">
    <source>
        <dbReference type="ARBA" id="ARBA00004141"/>
    </source>
</evidence>
<evidence type="ECO:0000313" key="6">
    <source>
        <dbReference type="EMBL" id="KCZ96339.1"/>
    </source>
</evidence>
<dbReference type="PATRIC" id="fig|1280951.3.peg.329"/>
<dbReference type="PANTHER" id="PTHR36926">
    <property type="entry name" value="COLICIN V PRODUCTION PROTEIN"/>
    <property type="match status" value="1"/>
</dbReference>
<dbReference type="AlphaFoldDB" id="A0A059G0Y5"/>
<evidence type="ECO:0000256" key="3">
    <source>
        <dbReference type="ARBA" id="ARBA00022989"/>
    </source>
</evidence>
<evidence type="ECO:0000256" key="4">
    <source>
        <dbReference type="ARBA" id="ARBA00023136"/>
    </source>
</evidence>
<name>A0A059G0Y5_9PROT</name>
<feature type="transmembrane region" description="Helical" evidence="5">
    <location>
        <begin position="108"/>
        <end position="133"/>
    </location>
</feature>